<dbReference type="AlphaFoldDB" id="A0A365R4C6"/>
<sequence length="110" mass="12449">MSAADRSEILRLVDGGHALDLVDLLLGDSSYRVSPTIEHFPSDDARNAYVMTIEHLRFVSAHGKQDGFVKVGQRVYFAYPEYFRNWLDWGAPGLTQEDLLNYLRGKSITS</sequence>
<protein>
    <submittedName>
        <fullName evidence="1">Uncharacterized protein</fullName>
    </submittedName>
</protein>
<organism evidence="1 2">
    <name type="scientific">Burkholderia reimsis</name>
    <dbReference type="NCBI Taxonomy" id="2234132"/>
    <lineage>
        <taxon>Bacteria</taxon>
        <taxon>Pseudomonadati</taxon>
        <taxon>Pseudomonadota</taxon>
        <taxon>Betaproteobacteria</taxon>
        <taxon>Burkholderiales</taxon>
        <taxon>Burkholderiaceae</taxon>
        <taxon>Burkholderia</taxon>
    </lineage>
</organism>
<comment type="caution">
    <text evidence="1">The sequence shown here is derived from an EMBL/GenBank/DDBJ whole genome shotgun (WGS) entry which is preliminary data.</text>
</comment>
<reference evidence="1 2" key="1">
    <citation type="submission" date="2018-06" db="EMBL/GenBank/DDBJ databases">
        <title>Draft genome sequence of Burkholderia reimsis strain BE51 isolated from a French agricultural soil.</title>
        <authorList>
            <person name="Esmaeel Q."/>
        </authorList>
    </citation>
    <scope>NUCLEOTIDE SEQUENCE [LARGE SCALE GENOMIC DNA]</scope>
    <source>
        <strain evidence="1 2">BE51</strain>
    </source>
</reference>
<gene>
    <name evidence="1" type="ORF">DPV79_00650</name>
</gene>
<keyword evidence="2" id="KW-1185">Reference proteome</keyword>
<dbReference type="Proteomes" id="UP000252458">
    <property type="component" value="Unassembled WGS sequence"/>
</dbReference>
<name>A0A365R4C6_9BURK</name>
<evidence type="ECO:0000313" key="2">
    <source>
        <dbReference type="Proteomes" id="UP000252458"/>
    </source>
</evidence>
<proteinExistence type="predicted"/>
<evidence type="ECO:0000313" key="1">
    <source>
        <dbReference type="EMBL" id="RBB42863.1"/>
    </source>
</evidence>
<accession>A0A365R4C6</accession>
<dbReference type="EMBL" id="QMFZ01000001">
    <property type="protein sequence ID" value="RBB42863.1"/>
    <property type="molecule type" value="Genomic_DNA"/>
</dbReference>
<dbReference type="RefSeq" id="WP_113044493.1">
    <property type="nucleotide sequence ID" value="NZ_QMFZ01000001.1"/>
</dbReference>